<dbReference type="Proteomes" id="UP000614601">
    <property type="component" value="Unassembled WGS sequence"/>
</dbReference>
<evidence type="ECO:0000313" key="3">
    <source>
        <dbReference type="Proteomes" id="UP000614601"/>
    </source>
</evidence>
<dbReference type="Proteomes" id="UP000783686">
    <property type="component" value="Unassembled WGS sequence"/>
</dbReference>
<dbReference type="EMBL" id="CAJFCW020000004">
    <property type="protein sequence ID" value="CAG9111264.1"/>
    <property type="molecule type" value="Genomic_DNA"/>
</dbReference>
<organism evidence="2 3">
    <name type="scientific">Bursaphelenchus okinawaensis</name>
    <dbReference type="NCBI Taxonomy" id="465554"/>
    <lineage>
        <taxon>Eukaryota</taxon>
        <taxon>Metazoa</taxon>
        <taxon>Ecdysozoa</taxon>
        <taxon>Nematoda</taxon>
        <taxon>Chromadorea</taxon>
        <taxon>Rhabditida</taxon>
        <taxon>Tylenchina</taxon>
        <taxon>Tylenchomorpha</taxon>
        <taxon>Aphelenchoidea</taxon>
        <taxon>Aphelenchoididae</taxon>
        <taxon>Bursaphelenchus</taxon>
    </lineage>
</organism>
<keyword evidence="3" id="KW-1185">Reference proteome</keyword>
<proteinExistence type="predicted"/>
<gene>
    <name evidence="2" type="ORF">BOKJ2_LOCUS7874</name>
</gene>
<evidence type="ECO:0000313" key="2">
    <source>
        <dbReference type="EMBL" id="CAD5218664.1"/>
    </source>
</evidence>
<dbReference type="EMBL" id="CAJFDH010000004">
    <property type="protein sequence ID" value="CAD5218664.1"/>
    <property type="molecule type" value="Genomic_DNA"/>
</dbReference>
<feature type="region of interest" description="Disordered" evidence="1">
    <location>
        <begin position="1"/>
        <end position="28"/>
    </location>
</feature>
<sequence>MRRSREPSLAPAEDAVERPAPGHPRRKWSSALKVVHAMTRFKNMPAKQNEYERFKVLVQTYQDLSTNAAKTEYEHLNVLVRTPMKDEYKRFNE</sequence>
<name>A0A811KQB3_9BILA</name>
<reference evidence="2" key="1">
    <citation type="submission" date="2020-09" db="EMBL/GenBank/DDBJ databases">
        <authorList>
            <person name="Kikuchi T."/>
        </authorList>
    </citation>
    <scope>NUCLEOTIDE SEQUENCE</scope>
    <source>
        <strain evidence="2">SH1</strain>
    </source>
</reference>
<evidence type="ECO:0000256" key="1">
    <source>
        <dbReference type="SAM" id="MobiDB-lite"/>
    </source>
</evidence>
<accession>A0A811KQB3</accession>
<comment type="caution">
    <text evidence="2">The sequence shown here is derived from an EMBL/GenBank/DDBJ whole genome shotgun (WGS) entry which is preliminary data.</text>
</comment>
<dbReference type="AlphaFoldDB" id="A0A811KQB3"/>
<protein>
    <submittedName>
        <fullName evidence="2">Uncharacterized protein</fullName>
    </submittedName>
</protein>